<evidence type="ECO:0000259" key="8">
    <source>
        <dbReference type="Pfam" id="PF22874"/>
    </source>
</evidence>
<name>A0A109UX56_9SACH</name>
<evidence type="ECO:0000259" key="7">
    <source>
        <dbReference type="Pfam" id="PF17076"/>
    </source>
</evidence>
<keyword evidence="4" id="KW-0333">Golgi apparatus</keyword>
<feature type="region of interest" description="Disordered" evidence="6">
    <location>
        <begin position="203"/>
        <end position="224"/>
    </location>
</feature>
<dbReference type="InterPro" id="IPR053949">
    <property type="entry name" value="SBE2/SBE22_M"/>
</dbReference>
<feature type="compositionally biased region" description="Low complexity" evidence="6">
    <location>
        <begin position="85"/>
        <end position="94"/>
    </location>
</feature>
<evidence type="ECO:0000313" key="10">
    <source>
        <dbReference type="EMBL" id="AMD19168.1"/>
    </source>
</evidence>
<dbReference type="Pfam" id="PF17076">
    <property type="entry name" value="SBE2_C"/>
    <property type="match status" value="1"/>
</dbReference>
<keyword evidence="11" id="KW-1185">Reference proteome</keyword>
<dbReference type="InterPro" id="IPR053948">
    <property type="entry name" value="SBE2/SBE22_N"/>
</dbReference>
<evidence type="ECO:0000259" key="9">
    <source>
        <dbReference type="Pfam" id="PF22876"/>
    </source>
</evidence>
<proteinExistence type="predicted"/>
<feature type="domain" description="SBE2/SBE22 N-terminal" evidence="9">
    <location>
        <begin position="232"/>
        <end position="291"/>
    </location>
</feature>
<evidence type="ECO:0000256" key="1">
    <source>
        <dbReference type="ARBA" id="ARBA00004555"/>
    </source>
</evidence>
<feature type="compositionally biased region" description="Low complexity" evidence="6">
    <location>
        <begin position="32"/>
        <end position="59"/>
    </location>
</feature>
<dbReference type="GO" id="GO:0015031">
    <property type="term" value="P:protein transport"/>
    <property type="evidence" value="ECO:0007669"/>
    <property type="project" value="UniProtKB-KW"/>
</dbReference>
<dbReference type="PANTHER" id="PTHR36911:SF3">
    <property type="entry name" value="GATA ZINC FINGER DOMAIN-CONTAINING PROTEIN 4-RELATED"/>
    <property type="match status" value="1"/>
</dbReference>
<comment type="subcellular location">
    <subcellularLocation>
        <location evidence="1">Golgi apparatus</location>
    </subcellularLocation>
</comment>
<evidence type="ECO:0000256" key="6">
    <source>
        <dbReference type="SAM" id="MobiDB-lite"/>
    </source>
</evidence>
<dbReference type="Pfam" id="PF22874">
    <property type="entry name" value="SBE2_M"/>
    <property type="match status" value="1"/>
</dbReference>
<evidence type="ECO:0000256" key="4">
    <source>
        <dbReference type="ARBA" id="ARBA00023034"/>
    </source>
</evidence>
<reference evidence="10 11" key="1">
    <citation type="submission" date="2016-01" db="EMBL/GenBank/DDBJ databases">
        <title>Genome sequence of the yeast Holleya sinecauda.</title>
        <authorList>
            <person name="Dietrich F.S."/>
        </authorList>
    </citation>
    <scope>NUCLEOTIDE SEQUENCE [LARGE SCALE GENOMIC DNA]</scope>
    <source>
        <strain evidence="10 11">ATCC 58844</strain>
    </source>
</reference>
<dbReference type="GO" id="GO:0031505">
    <property type="term" value="P:fungal-type cell wall organization"/>
    <property type="evidence" value="ECO:0007669"/>
    <property type="project" value="InterPro"/>
</dbReference>
<gene>
    <name evidence="10" type="ORF">AW171_hschr2982</name>
</gene>
<feature type="region of interest" description="Disordered" evidence="6">
    <location>
        <begin position="31"/>
        <end position="59"/>
    </location>
</feature>
<accession>A0A109UX56</accession>
<dbReference type="GeneID" id="28722641"/>
<feature type="domain" description="Sbe2/Sbe22 C-terminal" evidence="7">
    <location>
        <begin position="488"/>
        <end position="795"/>
    </location>
</feature>
<feature type="domain" description="SBE2/SBE22 middle" evidence="8">
    <location>
        <begin position="364"/>
        <end position="481"/>
    </location>
</feature>
<dbReference type="InterPro" id="IPR031403">
    <property type="entry name" value="Sbe2/Sbe22_C"/>
</dbReference>
<organism evidence="10 11">
    <name type="scientific">Eremothecium sinecaudum</name>
    <dbReference type="NCBI Taxonomy" id="45286"/>
    <lineage>
        <taxon>Eukaryota</taxon>
        <taxon>Fungi</taxon>
        <taxon>Dikarya</taxon>
        <taxon>Ascomycota</taxon>
        <taxon>Saccharomycotina</taxon>
        <taxon>Saccharomycetes</taxon>
        <taxon>Saccharomycetales</taxon>
        <taxon>Saccharomycetaceae</taxon>
        <taxon>Eremothecium</taxon>
    </lineage>
</organism>
<dbReference type="RefSeq" id="XP_017986164.1">
    <property type="nucleotide sequence ID" value="XM_018130675.1"/>
</dbReference>
<evidence type="ECO:0000256" key="3">
    <source>
        <dbReference type="ARBA" id="ARBA00022927"/>
    </source>
</evidence>
<protein>
    <submittedName>
        <fullName evidence="10">HBR267Wp</fullName>
    </submittedName>
</protein>
<keyword evidence="3" id="KW-0653">Protein transport</keyword>
<evidence type="ECO:0000256" key="2">
    <source>
        <dbReference type="ARBA" id="ARBA00022448"/>
    </source>
</evidence>
<dbReference type="EMBL" id="CP014242">
    <property type="protein sequence ID" value="AMD19168.1"/>
    <property type="molecule type" value="Genomic_DNA"/>
</dbReference>
<feature type="region of interest" description="Disordered" evidence="6">
    <location>
        <begin position="158"/>
        <end position="187"/>
    </location>
</feature>
<dbReference type="Pfam" id="PF22876">
    <property type="entry name" value="SBE2_N"/>
    <property type="match status" value="1"/>
</dbReference>
<dbReference type="PANTHER" id="PTHR36911">
    <property type="entry name" value="LIM ZINC-BINDING DOMAIN-CONTAINING PROTEIN-RELATED"/>
    <property type="match status" value="1"/>
</dbReference>
<feature type="region of interest" description="Disordered" evidence="6">
    <location>
        <begin position="75"/>
        <end position="106"/>
    </location>
</feature>
<dbReference type="OrthoDB" id="289721at2759"/>
<evidence type="ECO:0000313" key="11">
    <source>
        <dbReference type="Proteomes" id="UP000243052"/>
    </source>
</evidence>
<evidence type="ECO:0000256" key="5">
    <source>
        <dbReference type="ARBA" id="ARBA00023316"/>
    </source>
</evidence>
<feature type="compositionally biased region" description="Low complexity" evidence="6">
    <location>
        <begin position="207"/>
        <end position="221"/>
    </location>
</feature>
<keyword evidence="5" id="KW-0961">Cell wall biogenesis/degradation</keyword>
<dbReference type="AlphaFoldDB" id="A0A109UX56"/>
<keyword evidence="2" id="KW-0813">Transport</keyword>
<dbReference type="Proteomes" id="UP000243052">
    <property type="component" value="Chromosome ii"/>
</dbReference>
<sequence length="795" mass="89430">MMHVLGTLDEEMCQLSPSLEQKVKLVNTGRRINNTNNTNFNNNTNNNNNDNNKTNDTNNTNINNFKIKDHNKETVKKNSEGGVRSTVSSISNSSEQEVYTPEDYGHPQNEDIFMVIPRGSQECLSEKEPDSLLIEKARSSVWDDSVVLDPAVSLSAASHSCSSGESSLSVAKEDEAEGAGSGSAGPGACQIVAKGRFSFSANSRLRSPASSGQSESPPSASLHMLSATGPAMKTMVHSMGVFSKTTPELTTTSKLLTPSQRFRLRREQNKAAVQDSVKNRELFYDEQERAVGSRSANPTVSSYETATNDVLDDEIADYLGWDVPVALPSINPYLASLNSSHKGSKTGGRPTLEKSRSLNFIETDMLPPCPIPGIQASSDSQFFANTSRVLSNVLMDSSRKLSQSRLRERNVSAEVLPLEFKSASDVGMEDMKLVSADKVAMCTPGRPTWLPPKRSEEREKHEKQIRKTMSIASLKQITRNRVRDEREVKDAKNKDKVTSLLERGLTRKSSLKDLKKLCWETSLSNETRLEIYRLILQSEKEKLIEKNYMDDLTKFHTIFCTIEYPHGKLQEIRTILSQLPCALYSEPPEELVYLMQLKAISSQGLLMGDELLFYHFYQTGSFTISEIWTLVNLLQLTCFNEITKEKFEQQILNPRGVVAQYLANDPAFANEFNSECLSFACWWNIMARLDHDLFMWCIDIIVAENSQAFKSNPISADMLENTDWETYRAAYVVVNHSILSSLALNVLLNYHFGFNDFQQLPQVEKSFKIIGPEVNGTDETHHAFIKKWHHYYKKF</sequence>
<feature type="compositionally biased region" description="Low complexity" evidence="6">
    <location>
        <begin position="158"/>
        <end position="170"/>
    </location>
</feature>
<dbReference type="GO" id="GO:0005794">
    <property type="term" value="C:Golgi apparatus"/>
    <property type="evidence" value="ECO:0007669"/>
    <property type="project" value="UniProtKB-SubCell"/>
</dbReference>